<comment type="caution">
    <text evidence="1">The sequence shown here is derived from an EMBL/GenBank/DDBJ whole genome shotgun (WGS) entry which is preliminary data.</text>
</comment>
<dbReference type="EMBL" id="LJIJ01000168">
    <property type="protein sequence ID" value="ODN01164.1"/>
    <property type="molecule type" value="Genomic_DNA"/>
</dbReference>
<gene>
    <name evidence="1" type="ORF">Ocin01_05498</name>
</gene>
<organism evidence="1 2">
    <name type="scientific">Orchesella cincta</name>
    <name type="common">Springtail</name>
    <name type="synonym">Podura cincta</name>
    <dbReference type="NCBI Taxonomy" id="48709"/>
    <lineage>
        <taxon>Eukaryota</taxon>
        <taxon>Metazoa</taxon>
        <taxon>Ecdysozoa</taxon>
        <taxon>Arthropoda</taxon>
        <taxon>Hexapoda</taxon>
        <taxon>Collembola</taxon>
        <taxon>Entomobryomorpha</taxon>
        <taxon>Entomobryoidea</taxon>
        <taxon>Orchesellidae</taxon>
        <taxon>Orchesellinae</taxon>
        <taxon>Orchesella</taxon>
    </lineage>
</organism>
<keyword evidence="2" id="KW-1185">Reference proteome</keyword>
<name>A0A1D2N7D1_ORCCI</name>
<evidence type="ECO:0000313" key="1">
    <source>
        <dbReference type="EMBL" id="ODN01164.1"/>
    </source>
</evidence>
<proteinExistence type="predicted"/>
<sequence length="138" mass="15631">MASQDVNPFLEHRTPTNSIFVVLISALENASTDVVKSERVGLYVLMLPESSMEKVLSRYRKKRKLRCRFNFRSNGSTNWKNYLSVGFVQNQNAAAGLNAFLGSIAPGVNLALREMYSRVRTRLGFAPQQHLLPRLQVM</sequence>
<dbReference type="AlphaFoldDB" id="A0A1D2N7D1"/>
<reference evidence="1 2" key="1">
    <citation type="journal article" date="2016" name="Genome Biol. Evol.">
        <title>Gene Family Evolution Reflects Adaptation to Soil Environmental Stressors in the Genome of the Collembolan Orchesella cincta.</title>
        <authorList>
            <person name="Faddeeva-Vakhrusheva A."/>
            <person name="Derks M.F."/>
            <person name="Anvar S.Y."/>
            <person name="Agamennone V."/>
            <person name="Suring W."/>
            <person name="Smit S."/>
            <person name="van Straalen N.M."/>
            <person name="Roelofs D."/>
        </authorList>
    </citation>
    <scope>NUCLEOTIDE SEQUENCE [LARGE SCALE GENOMIC DNA]</scope>
    <source>
        <tissue evidence="1">Mixed pool</tissue>
    </source>
</reference>
<evidence type="ECO:0000313" key="2">
    <source>
        <dbReference type="Proteomes" id="UP000094527"/>
    </source>
</evidence>
<accession>A0A1D2N7D1</accession>
<protein>
    <submittedName>
        <fullName evidence="1">Uncharacterized protein</fullName>
    </submittedName>
</protein>
<dbReference type="Proteomes" id="UP000094527">
    <property type="component" value="Unassembled WGS sequence"/>
</dbReference>